<dbReference type="CDD" id="cd13440">
    <property type="entry name" value="CamS_repeat_2"/>
    <property type="match status" value="1"/>
</dbReference>
<reference evidence="2" key="1">
    <citation type="journal article" date="2019" name="Int. J. Syst. Evol. Microbiol.">
        <title>The Global Catalogue of Microorganisms (GCM) 10K type strain sequencing project: providing services to taxonomists for standard genome sequencing and annotation.</title>
        <authorList>
            <consortium name="The Broad Institute Genomics Platform"/>
            <consortium name="The Broad Institute Genome Sequencing Center for Infectious Disease"/>
            <person name="Wu L."/>
            <person name="Ma J."/>
        </authorList>
    </citation>
    <scope>NUCLEOTIDE SEQUENCE [LARGE SCALE GENOMIC DNA]</scope>
    <source>
        <strain evidence="2">CCUG 54527</strain>
    </source>
</reference>
<protein>
    <submittedName>
        <fullName evidence="1">CamS family sex pheromone protein</fullName>
    </submittedName>
</protein>
<sequence>MKRTSWIPAIISLVLIAGCAPDLTKDTKVINEAEKTEEETATIIPSMQISKQYYRTLLPYAPSKSRGLIVSNVYSKYDVKEVESGLLRLSQRTFSADDYLFQEGQMLDTELLRSWLQREKEVKKDDKDNKDNKGLNPLLPGDEITAELAKTTPIYLSHIVEQDYMVKTDDNKIRLGGVSIGLAMNSVFYYKVGDYGPYEQPIPQAAIEANGKKMAAEIIKRMRAIKGLENVPITVGLFKQESRNAIVPGTYFAYSVADEGKALGEWNNVNEEYIIFPQPASEVKYREVGESFNNFKQDVEEYFSNYTSIIGTGFYQEDRIKKLTIDIPIQFYGAAEIVGFTQYMTGLVMEHFPESMQVEVSVTSINGPEAVVIKKADEKEPYVHIYD</sequence>
<dbReference type="RefSeq" id="WP_377734883.1">
    <property type="nucleotide sequence ID" value="NZ_JBHSRI010000023.1"/>
</dbReference>
<dbReference type="Gene3D" id="3.10.570.10">
    <property type="entry name" value="sex pheromone staph- cam373 precursor domain"/>
    <property type="match status" value="1"/>
</dbReference>
<keyword evidence="2" id="KW-1185">Reference proteome</keyword>
<dbReference type="Proteomes" id="UP001596170">
    <property type="component" value="Unassembled WGS sequence"/>
</dbReference>
<dbReference type="EMBL" id="JBHSRI010000023">
    <property type="protein sequence ID" value="MFC6040425.1"/>
    <property type="molecule type" value="Genomic_DNA"/>
</dbReference>
<dbReference type="InterPro" id="IPR011426">
    <property type="entry name" value="CamS"/>
</dbReference>
<dbReference type="Pfam" id="PF07537">
    <property type="entry name" value="CamS"/>
    <property type="match status" value="1"/>
</dbReference>
<evidence type="ECO:0000313" key="2">
    <source>
        <dbReference type="Proteomes" id="UP001596170"/>
    </source>
</evidence>
<dbReference type="PIRSF" id="PIRSF012509">
    <property type="entry name" value="CamS"/>
    <property type="match status" value="1"/>
</dbReference>
<comment type="caution">
    <text evidence="1">The sequence shown here is derived from an EMBL/GenBank/DDBJ whole genome shotgun (WGS) entry which is preliminary data.</text>
</comment>
<evidence type="ECO:0000313" key="1">
    <source>
        <dbReference type="EMBL" id="MFC6040425.1"/>
    </source>
</evidence>
<dbReference type="CDD" id="cd13441">
    <property type="entry name" value="CamS_repeat_1"/>
    <property type="match status" value="1"/>
</dbReference>
<proteinExistence type="predicted"/>
<dbReference type="PROSITE" id="PS51257">
    <property type="entry name" value="PROKAR_LIPOPROTEIN"/>
    <property type="match status" value="1"/>
</dbReference>
<gene>
    <name evidence="1" type="ORF">ACFPYN_13440</name>
</gene>
<name>A0ABW1LA70_9BACL</name>
<accession>A0ABW1LA70</accession>
<organism evidence="1 2">
    <name type="scientific">Paenisporosarcina macmurdoensis</name>
    <dbReference type="NCBI Taxonomy" id="212659"/>
    <lineage>
        <taxon>Bacteria</taxon>
        <taxon>Bacillati</taxon>
        <taxon>Bacillota</taxon>
        <taxon>Bacilli</taxon>
        <taxon>Bacillales</taxon>
        <taxon>Caryophanaceae</taxon>
        <taxon>Paenisporosarcina</taxon>
    </lineage>
</organism>